<organism evidence="1 2">
    <name type="scientific">Marinobacterium marinum</name>
    <dbReference type="NCBI Taxonomy" id="2756129"/>
    <lineage>
        <taxon>Bacteria</taxon>
        <taxon>Pseudomonadati</taxon>
        <taxon>Pseudomonadota</taxon>
        <taxon>Gammaproteobacteria</taxon>
        <taxon>Oceanospirillales</taxon>
        <taxon>Oceanospirillaceae</taxon>
        <taxon>Marinobacterium</taxon>
    </lineage>
</organism>
<evidence type="ECO:0000313" key="2">
    <source>
        <dbReference type="Proteomes" id="UP000538931"/>
    </source>
</evidence>
<dbReference type="Proteomes" id="UP000538931">
    <property type="component" value="Unassembled WGS sequence"/>
</dbReference>
<protein>
    <submittedName>
        <fullName evidence="1">Uncharacterized protein</fullName>
    </submittedName>
</protein>
<evidence type="ECO:0000313" key="1">
    <source>
        <dbReference type="EMBL" id="MBA4500882.1"/>
    </source>
</evidence>
<proteinExistence type="predicted"/>
<gene>
    <name evidence="1" type="ORF">H1S06_00660</name>
</gene>
<reference evidence="1 2" key="1">
    <citation type="submission" date="2020-07" db="EMBL/GenBank/DDBJ databases">
        <title>Bacterium isolated from marien macroalgae.</title>
        <authorList>
            <person name="Zhu K."/>
            <person name="Lu D."/>
            <person name="Du Z."/>
        </authorList>
    </citation>
    <scope>NUCLEOTIDE SEQUENCE [LARGE SCALE GENOMIC DNA]</scope>
    <source>
        <strain evidence="1 2">3-1745</strain>
    </source>
</reference>
<name>A0A7W1WVD8_9GAMM</name>
<dbReference type="RefSeq" id="WP_181736355.1">
    <property type="nucleotide sequence ID" value="NZ_JACEMT010000029.1"/>
</dbReference>
<dbReference type="AlphaFoldDB" id="A0A7W1WVD8"/>
<sequence length="259" mass="30137">MISTESQQKFGFKYGRNGVHASRTMMLSEITELFHGRNMDATAAQYQEDVELFNVLHKPTEKSRKLTWKHLVDLYGMDTAIPLFRIFRRFWEVDEQARTLLACQMGLARDPLLRISMNKILQLELGQWLPREEMEQVFAEQCPDRYSPATLKSIAQNVNGTWTNAGFLQGRTKKHRTEPDIRPVNVAFALFMGYLQGLTGNRLFNTEWTRVLQCRTERLLELARSASHSGLLRFKHSSEVVEITFPDCLTKEEEAWLYE</sequence>
<comment type="caution">
    <text evidence="1">The sequence shown here is derived from an EMBL/GenBank/DDBJ whole genome shotgun (WGS) entry which is preliminary data.</text>
</comment>
<accession>A0A7W1WVD8</accession>
<dbReference type="EMBL" id="JACEMT010000029">
    <property type="protein sequence ID" value="MBA4500882.1"/>
    <property type="molecule type" value="Genomic_DNA"/>
</dbReference>
<keyword evidence="2" id="KW-1185">Reference proteome</keyword>